<dbReference type="EMBL" id="KY684105">
    <property type="protein sequence ID" value="ARF11015.1"/>
    <property type="molecule type" value="Genomic_DNA"/>
</dbReference>
<evidence type="ECO:0008006" key="2">
    <source>
        <dbReference type="Google" id="ProtNLM"/>
    </source>
</evidence>
<dbReference type="SUPFAM" id="SSF48452">
    <property type="entry name" value="TPR-like"/>
    <property type="match status" value="1"/>
</dbReference>
<protein>
    <recommendedName>
        <fullName evidence="2">Tetratricopeptide repeat protein</fullName>
    </recommendedName>
</protein>
<gene>
    <name evidence="1" type="ORF">Hokovirus_3_288</name>
</gene>
<proteinExistence type="predicted"/>
<dbReference type="InterPro" id="IPR011990">
    <property type="entry name" value="TPR-like_helical_dom_sf"/>
</dbReference>
<dbReference type="Gene3D" id="1.25.40.10">
    <property type="entry name" value="Tetratricopeptide repeat domain"/>
    <property type="match status" value="1"/>
</dbReference>
<name>A0A1V0SH13_9VIRU</name>
<organism evidence="1">
    <name type="scientific">Hokovirus HKV1</name>
    <dbReference type="NCBI Taxonomy" id="1977638"/>
    <lineage>
        <taxon>Viruses</taxon>
        <taxon>Varidnaviria</taxon>
        <taxon>Bamfordvirae</taxon>
        <taxon>Nucleocytoviricota</taxon>
        <taxon>Megaviricetes</taxon>
        <taxon>Imitervirales</taxon>
        <taxon>Mimiviridae</taxon>
        <taxon>Klosneuvirinae</taxon>
        <taxon>Hokovirus</taxon>
    </lineage>
</organism>
<sequence>MVINGIESLTKQDIRIKHLLKNNSIDHDNKKILKKISRKSRKKKFFTRYKPKWLFCCTNFNILYKKYYETQNYELAIQFLELELTCYINYFYDDLQNNFRLYDITLYYYKLINLHYILNNIPEVIRYYNILIDIFNFSNNYNNVAITYETLATIDPNNQYNYYYHALIFYDKAKNIPHIYDNMIKLGNLSVNYQEFKTALFFYNSALNLDFHMNKSSLIFLIILCSLCDNNYIFAQNFYNDNVKNIKNINISNHCRNTLDNYSILNVNYVNYLINYYSQRTNKNINTIRIILLQNIKINTLTYIYNNNNNNYK</sequence>
<evidence type="ECO:0000313" key="1">
    <source>
        <dbReference type="EMBL" id="ARF11015.1"/>
    </source>
</evidence>
<accession>A0A1V0SH13</accession>
<reference evidence="1" key="1">
    <citation type="journal article" date="2017" name="Science">
        <title>Giant viruses with an expanded complement of translation system components.</title>
        <authorList>
            <person name="Schulz F."/>
            <person name="Yutin N."/>
            <person name="Ivanova N.N."/>
            <person name="Ortega D.R."/>
            <person name="Lee T.K."/>
            <person name="Vierheilig J."/>
            <person name="Daims H."/>
            <person name="Horn M."/>
            <person name="Wagner M."/>
            <person name="Jensen G.J."/>
            <person name="Kyrpides N.C."/>
            <person name="Koonin E.V."/>
            <person name="Woyke T."/>
        </authorList>
    </citation>
    <scope>NUCLEOTIDE SEQUENCE</scope>
    <source>
        <strain evidence="1">HKV1</strain>
    </source>
</reference>